<dbReference type="Gene3D" id="3.40.50.300">
    <property type="entry name" value="P-loop containing nucleotide triphosphate hydrolases"/>
    <property type="match status" value="1"/>
</dbReference>
<keyword evidence="8" id="KW-0418">Kinase</keyword>
<comment type="caution">
    <text evidence="11">The sequence shown here is derived from an EMBL/GenBank/DDBJ whole genome shotgun (WGS) entry which is preliminary data.</text>
</comment>
<dbReference type="InterPro" id="IPR027417">
    <property type="entry name" value="P-loop_NTPase"/>
</dbReference>
<dbReference type="GO" id="GO:0006235">
    <property type="term" value="P:dTTP biosynthetic process"/>
    <property type="evidence" value="ECO:0007669"/>
    <property type="project" value="TreeGrafter"/>
</dbReference>
<accession>A0A9P8PVT1</accession>
<keyword evidence="6" id="KW-0545">Nucleotide biosynthesis</keyword>
<dbReference type="PANTHER" id="PTHR10344">
    <property type="entry name" value="THYMIDYLATE KINASE"/>
    <property type="match status" value="1"/>
</dbReference>
<dbReference type="EMBL" id="JAEUBF010000443">
    <property type="protein sequence ID" value="KAH3678522.1"/>
    <property type="molecule type" value="Genomic_DNA"/>
</dbReference>
<dbReference type="FunFam" id="3.40.50.300:FF:000679">
    <property type="entry name" value="Thymidylate kinase"/>
    <property type="match status" value="1"/>
</dbReference>
<dbReference type="HAMAP" id="MF_00165">
    <property type="entry name" value="Thymidylate_kinase"/>
    <property type="match status" value="1"/>
</dbReference>
<organism evidence="11 12">
    <name type="scientific">Wickerhamomyces mucosus</name>
    <dbReference type="NCBI Taxonomy" id="1378264"/>
    <lineage>
        <taxon>Eukaryota</taxon>
        <taxon>Fungi</taxon>
        <taxon>Dikarya</taxon>
        <taxon>Ascomycota</taxon>
        <taxon>Saccharomycotina</taxon>
        <taxon>Saccharomycetes</taxon>
        <taxon>Phaffomycetales</taxon>
        <taxon>Wickerhamomycetaceae</taxon>
        <taxon>Wickerhamomyces</taxon>
    </lineage>
</organism>
<protein>
    <recommendedName>
        <fullName evidence="4">Thymidylate kinase</fullName>
        <ecNumber evidence="3">2.7.4.9</ecNumber>
    </recommendedName>
</protein>
<dbReference type="PROSITE" id="PS01331">
    <property type="entry name" value="THYMIDYLATE_KINASE"/>
    <property type="match status" value="1"/>
</dbReference>
<keyword evidence="7" id="KW-0547">Nucleotide-binding</keyword>
<name>A0A9P8PVT1_9ASCO</name>
<evidence type="ECO:0000256" key="7">
    <source>
        <dbReference type="ARBA" id="ARBA00022741"/>
    </source>
</evidence>
<evidence type="ECO:0000256" key="1">
    <source>
        <dbReference type="ARBA" id="ARBA00004992"/>
    </source>
</evidence>
<dbReference type="NCBIfam" id="TIGR00041">
    <property type="entry name" value="DTMP_kinase"/>
    <property type="match status" value="1"/>
</dbReference>
<evidence type="ECO:0000256" key="5">
    <source>
        <dbReference type="ARBA" id="ARBA00022679"/>
    </source>
</evidence>
<dbReference type="Pfam" id="PF02223">
    <property type="entry name" value="Thymidylate_kin"/>
    <property type="match status" value="1"/>
</dbReference>
<comment type="similarity">
    <text evidence="2">Belongs to the thymidylate kinase family.</text>
</comment>
<evidence type="ECO:0000256" key="6">
    <source>
        <dbReference type="ARBA" id="ARBA00022727"/>
    </source>
</evidence>
<reference evidence="11" key="1">
    <citation type="journal article" date="2021" name="Open Biol.">
        <title>Shared evolutionary footprints suggest mitochondrial oxidative damage underlies multiple complex I losses in fungi.</title>
        <authorList>
            <person name="Schikora-Tamarit M.A."/>
            <person name="Marcet-Houben M."/>
            <person name="Nosek J."/>
            <person name="Gabaldon T."/>
        </authorList>
    </citation>
    <scope>NUCLEOTIDE SEQUENCE</scope>
    <source>
        <strain evidence="11">CBS6341</strain>
    </source>
</reference>
<evidence type="ECO:0000256" key="4">
    <source>
        <dbReference type="ARBA" id="ARBA00017144"/>
    </source>
</evidence>
<dbReference type="GO" id="GO:0006227">
    <property type="term" value="P:dUDP biosynthetic process"/>
    <property type="evidence" value="ECO:0007669"/>
    <property type="project" value="TreeGrafter"/>
</dbReference>
<evidence type="ECO:0000256" key="8">
    <source>
        <dbReference type="ARBA" id="ARBA00022777"/>
    </source>
</evidence>
<evidence type="ECO:0000256" key="9">
    <source>
        <dbReference type="ARBA" id="ARBA00022840"/>
    </source>
</evidence>
<dbReference type="GO" id="GO:0006233">
    <property type="term" value="P:dTDP biosynthetic process"/>
    <property type="evidence" value="ECO:0007669"/>
    <property type="project" value="InterPro"/>
</dbReference>
<dbReference type="GO" id="GO:0004798">
    <property type="term" value="F:dTMP kinase activity"/>
    <property type="evidence" value="ECO:0007669"/>
    <property type="project" value="UniProtKB-EC"/>
</dbReference>
<dbReference type="SUPFAM" id="SSF52540">
    <property type="entry name" value="P-loop containing nucleoside triphosphate hydrolases"/>
    <property type="match status" value="1"/>
</dbReference>
<keyword evidence="5" id="KW-0808">Transferase</keyword>
<gene>
    <name evidence="11" type="ORF">WICMUC_001539</name>
</gene>
<dbReference type="InterPro" id="IPR018094">
    <property type="entry name" value="Thymidylate_kinase"/>
</dbReference>
<dbReference type="AlphaFoldDB" id="A0A9P8PVT1"/>
<evidence type="ECO:0000256" key="3">
    <source>
        <dbReference type="ARBA" id="ARBA00012980"/>
    </source>
</evidence>
<evidence type="ECO:0000259" key="10">
    <source>
        <dbReference type="Pfam" id="PF02223"/>
    </source>
</evidence>
<dbReference type="GO" id="GO:0005829">
    <property type="term" value="C:cytosol"/>
    <property type="evidence" value="ECO:0007669"/>
    <property type="project" value="TreeGrafter"/>
</dbReference>
<dbReference type="InterPro" id="IPR018095">
    <property type="entry name" value="Thymidylate_kin_CS"/>
</dbReference>
<keyword evidence="12" id="KW-1185">Reference proteome</keyword>
<dbReference type="GO" id="GO:0004550">
    <property type="term" value="F:nucleoside diphosphate kinase activity"/>
    <property type="evidence" value="ECO:0007669"/>
    <property type="project" value="TreeGrafter"/>
</dbReference>
<comment type="pathway">
    <text evidence="1">Pyrimidine metabolism; dTTP biosynthesis.</text>
</comment>
<reference evidence="11" key="2">
    <citation type="submission" date="2021-01" db="EMBL/GenBank/DDBJ databases">
        <authorList>
            <person name="Schikora-Tamarit M.A."/>
        </authorList>
    </citation>
    <scope>NUCLEOTIDE SEQUENCE</scope>
    <source>
        <strain evidence="11">CBS6341</strain>
    </source>
</reference>
<evidence type="ECO:0000313" key="11">
    <source>
        <dbReference type="EMBL" id="KAH3678522.1"/>
    </source>
</evidence>
<dbReference type="OrthoDB" id="425602at2759"/>
<dbReference type="InterPro" id="IPR039430">
    <property type="entry name" value="Thymidylate_kin-like_dom"/>
</dbReference>
<evidence type="ECO:0000256" key="2">
    <source>
        <dbReference type="ARBA" id="ARBA00009776"/>
    </source>
</evidence>
<sequence>MKSNMARGNLILIEGLDRSGKTTQTTRLVETLQRKGKEVELIKFPDRTTPIGRLINAYLVDKSFQLSDQSAHLLFSANRWELAEQIKQKLENGTNIILDRYVYSGIAYTAAKGLDFQWCKNCDIGLPKPDLIIFLNLINNETRSGFGDERYEIKSFQEKVKTQFELFFNEQNWHTIVVDHQTIEQVEDKVWKLVFPLVDHETTTPIDLFK</sequence>
<feature type="domain" description="Thymidylate kinase-like" evidence="10">
    <location>
        <begin position="13"/>
        <end position="189"/>
    </location>
</feature>
<proteinExistence type="inferred from homology"/>
<dbReference type="Proteomes" id="UP000769528">
    <property type="component" value="Unassembled WGS sequence"/>
</dbReference>
<dbReference type="PANTHER" id="PTHR10344:SF1">
    <property type="entry name" value="THYMIDYLATE KINASE"/>
    <property type="match status" value="1"/>
</dbReference>
<dbReference type="EC" id="2.7.4.9" evidence="3"/>
<evidence type="ECO:0000313" key="12">
    <source>
        <dbReference type="Proteomes" id="UP000769528"/>
    </source>
</evidence>
<dbReference type="CDD" id="cd01672">
    <property type="entry name" value="TMPK"/>
    <property type="match status" value="1"/>
</dbReference>
<dbReference type="GO" id="GO:0005524">
    <property type="term" value="F:ATP binding"/>
    <property type="evidence" value="ECO:0007669"/>
    <property type="project" value="UniProtKB-KW"/>
</dbReference>
<keyword evidence="9" id="KW-0067">ATP-binding</keyword>
<dbReference type="GO" id="GO:0005634">
    <property type="term" value="C:nucleus"/>
    <property type="evidence" value="ECO:0007669"/>
    <property type="project" value="TreeGrafter"/>
</dbReference>